<evidence type="ECO:0000256" key="7">
    <source>
        <dbReference type="ARBA" id="ARBA00023136"/>
    </source>
</evidence>
<feature type="transmembrane region" description="Helical" evidence="8">
    <location>
        <begin position="351"/>
        <end position="371"/>
    </location>
</feature>
<dbReference type="PANTHER" id="PTHR20772">
    <property type="entry name" value="PROTEIN FMP42"/>
    <property type="match status" value="1"/>
</dbReference>
<name>A0A812LAT9_9DINO</name>
<evidence type="ECO:0000313" key="10">
    <source>
        <dbReference type="Proteomes" id="UP000604046"/>
    </source>
</evidence>
<evidence type="ECO:0000256" key="4">
    <source>
        <dbReference type="ARBA" id="ARBA00022692"/>
    </source>
</evidence>
<feature type="transmembrane region" description="Helical" evidence="8">
    <location>
        <begin position="295"/>
        <end position="314"/>
    </location>
</feature>
<dbReference type="InterPro" id="IPR036259">
    <property type="entry name" value="MFS_trans_sf"/>
</dbReference>
<comment type="similarity">
    <text evidence="2">Belongs to the SLC43A transporter (TC 2.A.1.44) family.</text>
</comment>
<proteinExistence type="inferred from homology"/>
<keyword evidence="10" id="KW-1185">Reference proteome</keyword>
<feature type="transmembrane region" description="Helical" evidence="8">
    <location>
        <begin position="79"/>
        <end position="96"/>
    </location>
</feature>
<accession>A0A812LAT9</accession>
<keyword evidence="6 8" id="KW-1133">Transmembrane helix</keyword>
<evidence type="ECO:0000256" key="3">
    <source>
        <dbReference type="ARBA" id="ARBA00022448"/>
    </source>
</evidence>
<sequence>MVVLGSLVTFFFSYYIYGWASLQALLEEDGVYLEVCQAELEEPCPERARHMIRLFTECNLVTVGSSALLGLVVDRMGPALLSLLGGICQAGGLFLLATSSTDSTATPGTRSPLDGFVIAFGLIGVGGAALQVQAMKLPFVIPRSRFALVMTLLNCLVDSSSVTPLGLYRLYLAGLSRFSIFASYGALCCLLSMSLAVCWRGRPQATLKALNAEELSAAPDVPEQELENMEKAVDGPQNLGARPRLHGLSLRQQVWSLEFAVAASFLTTQLFRQSAYLGINKDWLKSLGDGKTGNTFAQLFTALLPASTLLVPLFEMSLGRGGFAFTFGIVLMLGFVWGLVVLVPWLELQVLAFIAFSVFRGLLFAVFFTFLGHSFGNRTFSKMTSLCFMLAASFSWLIWPLADLSRSLAGDFGPMNLCLLALSVPSMWMTYLLAKHLRQYPAGDISACEPGMPGTKVQGEQAELPCSDAVLGAAPPS</sequence>
<evidence type="ECO:0000256" key="5">
    <source>
        <dbReference type="ARBA" id="ARBA00022970"/>
    </source>
</evidence>
<comment type="caution">
    <text evidence="9">The sequence shown here is derived from an EMBL/GenBank/DDBJ whole genome shotgun (WGS) entry which is preliminary data.</text>
</comment>
<feature type="transmembrane region" description="Helical" evidence="8">
    <location>
        <begin position="254"/>
        <end position="275"/>
    </location>
</feature>
<evidence type="ECO:0000256" key="2">
    <source>
        <dbReference type="ARBA" id="ARBA00006595"/>
    </source>
</evidence>
<keyword evidence="3" id="KW-0813">Transport</keyword>
<dbReference type="GO" id="GO:0016020">
    <property type="term" value="C:membrane"/>
    <property type="evidence" value="ECO:0007669"/>
    <property type="project" value="UniProtKB-SubCell"/>
</dbReference>
<evidence type="ECO:0000256" key="1">
    <source>
        <dbReference type="ARBA" id="ARBA00004141"/>
    </source>
</evidence>
<dbReference type="Proteomes" id="UP000604046">
    <property type="component" value="Unassembled WGS sequence"/>
</dbReference>
<feature type="transmembrane region" description="Helical" evidence="8">
    <location>
        <begin position="321"/>
        <end position="345"/>
    </location>
</feature>
<feature type="transmembrane region" description="Helical" evidence="8">
    <location>
        <begin position="116"/>
        <end position="134"/>
    </location>
</feature>
<dbReference type="InterPro" id="IPR052599">
    <property type="entry name" value="SLC43A_AATransporter"/>
</dbReference>
<organism evidence="9 10">
    <name type="scientific">Symbiodinium natans</name>
    <dbReference type="NCBI Taxonomy" id="878477"/>
    <lineage>
        <taxon>Eukaryota</taxon>
        <taxon>Sar</taxon>
        <taxon>Alveolata</taxon>
        <taxon>Dinophyceae</taxon>
        <taxon>Suessiales</taxon>
        <taxon>Symbiodiniaceae</taxon>
        <taxon>Symbiodinium</taxon>
    </lineage>
</organism>
<dbReference type="EMBL" id="CAJNDS010001001">
    <property type="protein sequence ID" value="CAE7243493.1"/>
    <property type="molecule type" value="Genomic_DNA"/>
</dbReference>
<feature type="transmembrane region" description="Helical" evidence="8">
    <location>
        <begin position="414"/>
        <end position="434"/>
    </location>
</feature>
<feature type="transmembrane region" description="Helical" evidence="8">
    <location>
        <begin position="51"/>
        <end position="72"/>
    </location>
</feature>
<feature type="transmembrane region" description="Helical" evidence="8">
    <location>
        <begin position="146"/>
        <end position="168"/>
    </location>
</feature>
<evidence type="ECO:0000313" key="9">
    <source>
        <dbReference type="EMBL" id="CAE7243493.1"/>
    </source>
</evidence>
<dbReference type="OrthoDB" id="330047at2759"/>
<keyword evidence="7 8" id="KW-0472">Membrane</keyword>
<evidence type="ECO:0000256" key="6">
    <source>
        <dbReference type="ARBA" id="ARBA00022989"/>
    </source>
</evidence>
<feature type="transmembrane region" description="Helical" evidence="8">
    <location>
        <begin position="383"/>
        <end position="402"/>
    </location>
</feature>
<dbReference type="PANTHER" id="PTHR20772:SF2">
    <property type="entry name" value="PROTEIN FMP42"/>
    <property type="match status" value="1"/>
</dbReference>
<dbReference type="GO" id="GO:0006865">
    <property type="term" value="P:amino acid transport"/>
    <property type="evidence" value="ECO:0007669"/>
    <property type="project" value="UniProtKB-KW"/>
</dbReference>
<gene>
    <name evidence="9" type="primary">Slc43a1</name>
    <name evidence="9" type="ORF">SNAT2548_LOCUS11300</name>
</gene>
<protein>
    <submittedName>
        <fullName evidence="9">Slc43a1 protein</fullName>
    </submittedName>
</protein>
<dbReference type="SUPFAM" id="SSF103473">
    <property type="entry name" value="MFS general substrate transporter"/>
    <property type="match status" value="1"/>
</dbReference>
<comment type="subcellular location">
    <subcellularLocation>
        <location evidence="1">Membrane</location>
        <topology evidence="1">Multi-pass membrane protein</topology>
    </subcellularLocation>
</comment>
<keyword evidence="4 8" id="KW-0812">Transmembrane</keyword>
<keyword evidence="5" id="KW-0029">Amino-acid transport</keyword>
<reference evidence="9" key="1">
    <citation type="submission" date="2021-02" db="EMBL/GenBank/DDBJ databases">
        <authorList>
            <person name="Dougan E. K."/>
            <person name="Rhodes N."/>
            <person name="Thang M."/>
            <person name="Chan C."/>
        </authorList>
    </citation>
    <scope>NUCLEOTIDE SEQUENCE</scope>
</reference>
<dbReference type="AlphaFoldDB" id="A0A812LAT9"/>
<feature type="transmembrane region" description="Helical" evidence="8">
    <location>
        <begin position="180"/>
        <end position="199"/>
    </location>
</feature>
<evidence type="ECO:0000256" key="8">
    <source>
        <dbReference type="SAM" id="Phobius"/>
    </source>
</evidence>